<protein>
    <submittedName>
        <fullName evidence="4">DNA repair protein</fullName>
    </submittedName>
</protein>
<dbReference type="OrthoDB" id="21361at2759"/>
<dbReference type="VEuPathDB" id="AmoebaDB:ACA1_296020"/>
<sequence>MELDEYMQLTKRALTVQDITKKHFSYRLSQPSPSELHLTWRIKLGQESSQVGFSVKGTLPLTLMKDGRGMVQQCLDSLIDRQTVLERSNKELRTQNEALFTQRDSALAQLNVLVEEKKAMESDLYNKILNEKKKKIRELKRQGKAFPRRSGVVSLSDEEDSRWPPSTAGSTRNANTAQERRTSGPEDDADEETSHKGTPLRKKAFLDDALILTSMTTTQSARVGDAAQQNAAASTSFKEKLMAQHSPLVGSRKRPNSSNNDGDGDDGVDQMQARFAKPVAKKVRLGDGQPGSPRKPQQAPLSSAAARAAKRRSVSAEDLLDMCQ</sequence>
<dbReference type="GO" id="GO:0003677">
    <property type="term" value="F:DNA binding"/>
    <property type="evidence" value="ECO:0007669"/>
    <property type="project" value="InterPro"/>
</dbReference>
<dbReference type="RefSeq" id="XP_004368270.1">
    <property type="nucleotide sequence ID" value="XM_004368213.1"/>
</dbReference>
<evidence type="ECO:0000313" key="5">
    <source>
        <dbReference type="Proteomes" id="UP000011083"/>
    </source>
</evidence>
<accession>L8HJY0</accession>
<dbReference type="InterPro" id="IPR053961">
    <property type="entry name" value="XRCC4_N"/>
</dbReference>
<dbReference type="InterPro" id="IPR010585">
    <property type="entry name" value="DNA_repair_prot_XRCC4"/>
</dbReference>
<dbReference type="GO" id="GO:0006303">
    <property type="term" value="P:double-strand break repair via nonhomologous end joining"/>
    <property type="evidence" value="ECO:0007669"/>
    <property type="project" value="TreeGrafter"/>
</dbReference>
<dbReference type="AlphaFoldDB" id="L8HJY0"/>
<dbReference type="GO" id="GO:0006310">
    <property type="term" value="P:DNA recombination"/>
    <property type="evidence" value="ECO:0007669"/>
    <property type="project" value="InterPro"/>
</dbReference>
<gene>
    <name evidence="4" type="ORF">ACA1_296020</name>
</gene>
<dbReference type="Pfam" id="PF06632">
    <property type="entry name" value="XRCC4"/>
    <property type="match status" value="1"/>
</dbReference>
<keyword evidence="5" id="KW-1185">Reference proteome</keyword>
<feature type="region of interest" description="Disordered" evidence="1">
    <location>
        <begin position="140"/>
        <end position="201"/>
    </location>
</feature>
<evidence type="ECO:0000259" key="2">
    <source>
        <dbReference type="Pfam" id="PF06632"/>
    </source>
</evidence>
<evidence type="ECO:0000256" key="1">
    <source>
        <dbReference type="SAM" id="MobiDB-lite"/>
    </source>
</evidence>
<feature type="domain" description="XRCC4 N-terminal" evidence="2">
    <location>
        <begin position="1"/>
        <end position="45"/>
    </location>
</feature>
<feature type="domain" description="XRCC4 coiled-coil" evidence="3">
    <location>
        <begin position="70"/>
        <end position="139"/>
    </location>
</feature>
<evidence type="ECO:0000259" key="3">
    <source>
        <dbReference type="Pfam" id="PF21924"/>
    </source>
</evidence>
<proteinExistence type="predicted"/>
<evidence type="ECO:0000313" key="4">
    <source>
        <dbReference type="EMBL" id="ELR25515.1"/>
    </source>
</evidence>
<dbReference type="PANTHER" id="PTHR28559:SF1">
    <property type="entry name" value="DNA REPAIR PROTEIN XRCC4"/>
    <property type="match status" value="1"/>
</dbReference>
<dbReference type="GO" id="GO:0005958">
    <property type="term" value="C:DNA-dependent protein kinase-DNA ligase 4 complex"/>
    <property type="evidence" value="ECO:0007669"/>
    <property type="project" value="TreeGrafter"/>
</dbReference>
<dbReference type="EMBL" id="KB007805">
    <property type="protein sequence ID" value="ELR25515.1"/>
    <property type="molecule type" value="Genomic_DNA"/>
</dbReference>
<dbReference type="InterPro" id="IPR014751">
    <property type="entry name" value="XRCC4-like_C"/>
</dbReference>
<dbReference type="Pfam" id="PF21924">
    <property type="entry name" value="XRCC4_CC"/>
    <property type="match status" value="1"/>
</dbReference>
<organism evidence="4 5">
    <name type="scientific">Acanthamoeba castellanii (strain ATCC 30010 / Neff)</name>
    <dbReference type="NCBI Taxonomy" id="1257118"/>
    <lineage>
        <taxon>Eukaryota</taxon>
        <taxon>Amoebozoa</taxon>
        <taxon>Discosea</taxon>
        <taxon>Longamoebia</taxon>
        <taxon>Centramoebida</taxon>
        <taxon>Acanthamoebidae</taxon>
        <taxon>Acanthamoeba</taxon>
    </lineage>
</organism>
<dbReference type="Gene3D" id="1.20.5.370">
    <property type="match status" value="1"/>
</dbReference>
<name>L8HJY0_ACACF</name>
<dbReference type="GO" id="GO:0010165">
    <property type="term" value="P:response to X-ray"/>
    <property type="evidence" value="ECO:0007669"/>
    <property type="project" value="TreeGrafter"/>
</dbReference>
<dbReference type="KEGG" id="acan:ACA1_296020"/>
<dbReference type="InterPro" id="IPR053962">
    <property type="entry name" value="XRCC4_CC"/>
</dbReference>
<feature type="region of interest" description="Disordered" evidence="1">
    <location>
        <begin position="244"/>
        <end position="324"/>
    </location>
</feature>
<reference evidence="4 5" key="1">
    <citation type="journal article" date="2013" name="Genome Biol.">
        <title>Genome of Acanthamoeba castellanii highlights extensive lateral gene transfer and early evolution of tyrosine kinase signaling.</title>
        <authorList>
            <person name="Clarke M."/>
            <person name="Lohan A.J."/>
            <person name="Liu B."/>
            <person name="Lagkouvardos I."/>
            <person name="Roy S."/>
            <person name="Zafar N."/>
            <person name="Bertelli C."/>
            <person name="Schilde C."/>
            <person name="Kianianmomeni A."/>
            <person name="Burglin T.R."/>
            <person name="Frech C."/>
            <person name="Turcotte B."/>
            <person name="Kopec K.O."/>
            <person name="Synnott J.M."/>
            <person name="Choo C."/>
            <person name="Paponov I."/>
            <person name="Finkler A."/>
            <person name="Soon Heng Tan C."/>
            <person name="Hutchins A.P."/>
            <person name="Weinmeier T."/>
            <person name="Rattei T."/>
            <person name="Chu J.S."/>
            <person name="Gimenez G."/>
            <person name="Irimia M."/>
            <person name="Rigden D.J."/>
            <person name="Fitzpatrick D.A."/>
            <person name="Lorenzo-Morales J."/>
            <person name="Bateman A."/>
            <person name="Chiu C.H."/>
            <person name="Tang P."/>
            <person name="Hegemann P."/>
            <person name="Fromm H."/>
            <person name="Raoult D."/>
            <person name="Greub G."/>
            <person name="Miranda-Saavedra D."/>
            <person name="Chen N."/>
            <person name="Nash P."/>
            <person name="Ginger M.L."/>
            <person name="Horn M."/>
            <person name="Schaap P."/>
            <person name="Caler L."/>
            <person name="Loftus B."/>
        </authorList>
    </citation>
    <scope>NUCLEOTIDE SEQUENCE [LARGE SCALE GENOMIC DNA]</scope>
    <source>
        <strain evidence="4 5">Neff</strain>
    </source>
</reference>
<dbReference type="GeneID" id="14926574"/>
<dbReference type="STRING" id="1257118.L8HJY0"/>
<dbReference type="PANTHER" id="PTHR28559">
    <property type="entry name" value="DNA REPAIR PROTEIN XRCC4"/>
    <property type="match status" value="1"/>
</dbReference>
<dbReference type="GO" id="GO:0032807">
    <property type="term" value="C:DNA ligase IV complex"/>
    <property type="evidence" value="ECO:0007669"/>
    <property type="project" value="TreeGrafter"/>
</dbReference>
<dbReference type="SUPFAM" id="SSF58022">
    <property type="entry name" value="XRCC4, C-terminal oligomerization domain"/>
    <property type="match status" value="1"/>
</dbReference>
<dbReference type="Proteomes" id="UP000011083">
    <property type="component" value="Unassembled WGS sequence"/>
</dbReference>
<feature type="compositionally biased region" description="Polar residues" evidence="1">
    <location>
        <begin position="167"/>
        <end position="177"/>
    </location>
</feature>